<keyword evidence="1" id="KW-1133">Transmembrane helix</keyword>
<keyword evidence="1" id="KW-0472">Membrane</keyword>
<name>A0A2P2QBG9_RHIMU</name>
<sequence length="36" mass="4082">MCITVWLITCFICWDFNLCIEPASGLLLLLLALIII</sequence>
<protein>
    <submittedName>
        <fullName evidence="2">Uncharacterized protein</fullName>
    </submittedName>
</protein>
<keyword evidence="1" id="KW-0812">Transmembrane</keyword>
<feature type="transmembrane region" description="Helical" evidence="1">
    <location>
        <begin position="6"/>
        <end position="35"/>
    </location>
</feature>
<accession>A0A2P2QBG9</accession>
<reference evidence="2" key="1">
    <citation type="submission" date="2018-02" db="EMBL/GenBank/DDBJ databases">
        <title>Rhizophora mucronata_Transcriptome.</title>
        <authorList>
            <person name="Meera S.P."/>
            <person name="Sreeshan A."/>
            <person name="Augustine A."/>
        </authorList>
    </citation>
    <scope>NUCLEOTIDE SEQUENCE</scope>
    <source>
        <tissue evidence="2">Leaf</tissue>
    </source>
</reference>
<organism evidence="2">
    <name type="scientific">Rhizophora mucronata</name>
    <name type="common">Asiatic mangrove</name>
    <dbReference type="NCBI Taxonomy" id="61149"/>
    <lineage>
        <taxon>Eukaryota</taxon>
        <taxon>Viridiplantae</taxon>
        <taxon>Streptophyta</taxon>
        <taxon>Embryophyta</taxon>
        <taxon>Tracheophyta</taxon>
        <taxon>Spermatophyta</taxon>
        <taxon>Magnoliopsida</taxon>
        <taxon>eudicotyledons</taxon>
        <taxon>Gunneridae</taxon>
        <taxon>Pentapetalae</taxon>
        <taxon>rosids</taxon>
        <taxon>fabids</taxon>
        <taxon>Malpighiales</taxon>
        <taxon>Rhizophoraceae</taxon>
        <taxon>Rhizophora</taxon>
    </lineage>
</organism>
<dbReference type="AlphaFoldDB" id="A0A2P2QBG9"/>
<evidence type="ECO:0000313" key="2">
    <source>
        <dbReference type="EMBL" id="MBX64269.1"/>
    </source>
</evidence>
<evidence type="ECO:0000256" key="1">
    <source>
        <dbReference type="SAM" id="Phobius"/>
    </source>
</evidence>
<proteinExistence type="predicted"/>
<dbReference type="EMBL" id="GGEC01083785">
    <property type="protein sequence ID" value="MBX64269.1"/>
    <property type="molecule type" value="Transcribed_RNA"/>
</dbReference>